<keyword evidence="4" id="KW-1185">Reference proteome</keyword>
<feature type="transmembrane region" description="Helical" evidence="1">
    <location>
        <begin position="124"/>
        <end position="144"/>
    </location>
</feature>
<protein>
    <recommendedName>
        <fullName evidence="2">DUF6534 domain-containing protein</fullName>
    </recommendedName>
</protein>
<feature type="transmembrane region" description="Helical" evidence="1">
    <location>
        <begin position="164"/>
        <end position="186"/>
    </location>
</feature>
<feature type="transmembrane region" description="Helical" evidence="1">
    <location>
        <begin position="53"/>
        <end position="74"/>
    </location>
</feature>
<keyword evidence="1" id="KW-0472">Membrane</keyword>
<dbReference type="Proteomes" id="UP000724874">
    <property type="component" value="Unassembled WGS sequence"/>
</dbReference>
<organism evidence="3 4">
    <name type="scientific">Gymnopilus junonius</name>
    <name type="common">Spectacular rustgill mushroom</name>
    <name type="synonym">Gymnopilus spectabilis subsp. junonius</name>
    <dbReference type="NCBI Taxonomy" id="109634"/>
    <lineage>
        <taxon>Eukaryota</taxon>
        <taxon>Fungi</taxon>
        <taxon>Dikarya</taxon>
        <taxon>Basidiomycota</taxon>
        <taxon>Agaricomycotina</taxon>
        <taxon>Agaricomycetes</taxon>
        <taxon>Agaricomycetidae</taxon>
        <taxon>Agaricales</taxon>
        <taxon>Agaricineae</taxon>
        <taxon>Hymenogastraceae</taxon>
        <taxon>Gymnopilus</taxon>
    </lineage>
</organism>
<keyword evidence="1" id="KW-0812">Transmembrane</keyword>
<gene>
    <name evidence="3" type="ORF">CPB84DRAFT_1826107</name>
</gene>
<name>A0A9P5TM74_GYMJU</name>
<proteinExistence type="predicted"/>
<evidence type="ECO:0000313" key="4">
    <source>
        <dbReference type="Proteomes" id="UP000724874"/>
    </source>
</evidence>
<evidence type="ECO:0000256" key="1">
    <source>
        <dbReference type="SAM" id="Phobius"/>
    </source>
</evidence>
<dbReference type="PANTHER" id="PTHR40465">
    <property type="entry name" value="CHROMOSOME 1, WHOLE GENOME SHOTGUN SEQUENCE"/>
    <property type="match status" value="1"/>
</dbReference>
<evidence type="ECO:0000259" key="2">
    <source>
        <dbReference type="Pfam" id="PF20152"/>
    </source>
</evidence>
<keyword evidence="1" id="KW-1133">Transmembrane helix</keyword>
<sequence length="287" mass="32419">MLSHIMDSSFNAHPTLGAFLIGLFFSCCLFGISTAQTYTYSTRCQEDGIWIKLMVIAIWLCELGQYICICQAAYNLAVINFGHPSTLSTISSSIDAVILISAIIITVAQSFFIERLRRISKGHLILTVCWALALTRFAMLVALSSRMMKMKNTDSANVLRETKGLYTTALIAGAAVDFFIAFYLVHHIKFSKPTSRFQSTSDMIDRVAMWAIETGLLTRLTESTLLVFFIAMPENWVWQTLFACISRIFSNTLLATLNGRTQFRERVLRRGSQEQRFLMVRTIRTAL</sequence>
<dbReference type="PANTHER" id="PTHR40465:SF1">
    <property type="entry name" value="DUF6534 DOMAIN-CONTAINING PROTEIN"/>
    <property type="match status" value="1"/>
</dbReference>
<feature type="transmembrane region" description="Helical" evidence="1">
    <location>
        <begin position="12"/>
        <end position="32"/>
    </location>
</feature>
<dbReference type="EMBL" id="JADNYJ010000068">
    <property type="protein sequence ID" value="KAF8892819.1"/>
    <property type="molecule type" value="Genomic_DNA"/>
</dbReference>
<feature type="domain" description="DUF6534" evidence="2">
    <location>
        <begin position="174"/>
        <end position="261"/>
    </location>
</feature>
<evidence type="ECO:0000313" key="3">
    <source>
        <dbReference type="EMBL" id="KAF8892819.1"/>
    </source>
</evidence>
<dbReference type="AlphaFoldDB" id="A0A9P5TM74"/>
<comment type="caution">
    <text evidence="3">The sequence shown here is derived from an EMBL/GenBank/DDBJ whole genome shotgun (WGS) entry which is preliminary data.</text>
</comment>
<reference evidence="3" key="1">
    <citation type="submission" date="2020-11" db="EMBL/GenBank/DDBJ databases">
        <authorList>
            <consortium name="DOE Joint Genome Institute"/>
            <person name="Ahrendt S."/>
            <person name="Riley R."/>
            <person name="Andreopoulos W."/>
            <person name="LaButti K."/>
            <person name="Pangilinan J."/>
            <person name="Ruiz-duenas F.J."/>
            <person name="Barrasa J.M."/>
            <person name="Sanchez-Garcia M."/>
            <person name="Camarero S."/>
            <person name="Miyauchi S."/>
            <person name="Serrano A."/>
            <person name="Linde D."/>
            <person name="Babiker R."/>
            <person name="Drula E."/>
            <person name="Ayuso-Fernandez I."/>
            <person name="Pacheco R."/>
            <person name="Padilla G."/>
            <person name="Ferreira P."/>
            <person name="Barriuso J."/>
            <person name="Kellner H."/>
            <person name="Castanera R."/>
            <person name="Alfaro M."/>
            <person name="Ramirez L."/>
            <person name="Pisabarro A.G."/>
            <person name="Kuo A."/>
            <person name="Tritt A."/>
            <person name="Lipzen A."/>
            <person name="He G."/>
            <person name="Yan M."/>
            <person name="Ng V."/>
            <person name="Cullen D."/>
            <person name="Martin F."/>
            <person name="Rosso M.-N."/>
            <person name="Henrissat B."/>
            <person name="Hibbett D."/>
            <person name="Martinez A.T."/>
            <person name="Grigoriev I.V."/>
        </authorList>
    </citation>
    <scope>NUCLEOTIDE SEQUENCE</scope>
    <source>
        <strain evidence="3">AH 44721</strain>
    </source>
</reference>
<dbReference type="OrthoDB" id="2535105at2759"/>
<dbReference type="InterPro" id="IPR045339">
    <property type="entry name" value="DUF6534"/>
</dbReference>
<dbReference type="Pfam" id="PF20152">
    <property type="entry name" value="DUF6534"/>
    <property type="match status" value="1"/>
</dbReference>
<accession>A0A9P5TM74</accession>
<feature type="transmembrane region" description="Helical" evidence="1">
    <location>
        <begin position="94"/>
        <end position="112"/>
    </location>
</feature>